<name>A0A124E7U6_MYCTH</name>
<feature type="non-terminal residue" evidence="2">
    <location>
        <position position="1"/>
    </location>
</feature>
<evidence type="ECO:0000256" key="1">
    <source>
        <dbReference type="SAM" id="MobiDB-lite"/>
    </source>
</evidence>
<evidence type="ECO:0000313" key="2">
    <source>
        <dbReference type="EMBL" id="GAT13674.1"/>
    </source>
</evidence>
<evidence type="ECO:0000313" key="3">
    <source>
        <dbReference type="Proteomes" id="UP000069654"/>
    </source>
</evidence>
<proteinExistence type="predicted"/>
<feature type="compositionally biased region" description="Basic residues" evidence="1">
    <location>
        <begin position="7"/>
        <end position="19"/>
    </location>
</feature>
<gene>
    <name evidence="2" type="ORF">RMCT_0645</name>
</gene>
<dbReference type="AlphaFoldDB" id="A0A124E7U6"/>
<dbReference type="EMBL" id="BCTB01000004">
    <property type="protein sequence ID" value="GAT13674.1"/>
    <property type="molecule type" value="Genomic_DNA"/>
</dbReference>
<reference evidence="3" key="2">
    <citation type="submission" date="2016-02" db="EMBL/GenBank/DDBJ databases">
        <title>Draft genome sequence of five rapidly growing Mycobacterium species.</title>
        <authorList>
            <person name="Katahira K."/>
            <person name="Gotou Y."/>
            <person name="Iida K."/>
            <person name="Ogura Y."/>
            <person name="Hayashi T."/>
        </authorList>
    </citation>
    <scope>NUCLEOTIDE SEQUENCE [LARGE SCALE GENOMIC DNA]</scope>
    <source>
        <strain evidence="3">JCM6362</strain>
    </source>
</reference>
<feature type="non-terminal residue" evidence="2">
    <location>
        <position position="145"/>
    </location>
</feature>
<reference evidence="2 3" key="1">
    <citation type="journal article" date="2016" name="Genome Announc.">
        <title>Draft Genome Sequences of Five Rapidly Growing Mycobacterium Species, M. thermoresistibile, M. fortuitum subsp. acetamidolyticum, M. canariasense, M. brisbanense, and M. novocastrense.</title>
        <authorList>
            <person name="Katahira K."/>
            <person name="Ogura Y."/>
            <person name="Gotoh Y."/>
            <person name="Hayashi T."/>
        </authorList>
    </citation>
    <scope>NUCLEOTIDE SEQUENCE [LARGE SCALE GENOMIC DNA]</scope>
    <source>
        <strain evidence="2 3">JCM6362</strain>
    </source>
</reference>
<accession>A0A124E7U6</accession>
<protein>
    <submittedName>
        <fullName evidence="2">Protein containing DUF1501</fullName>
    </submittedName>
</protein>
<sequence length="145" mass="16523">VPLRPRQVPRRGTRRRGLRGHPGTGLSDRVPVVAGRGHQLQLHHPQHPHRRRRHHRPAVRAGLGDHPEPVPGGVDLGGPGQRSGHPGGRHVLRRRGRPRGRGRGVQRPRHRHRCGRRGTAAAVRPADRLHRRQRHHLRRTLEHEL</sequence>
<comment type="caution">
    <text evidence="2">The sequence shown here is derived from an EMBL/GenBank/DDBJ whole genome shotgun (WGS) entry which is preliminary data.</text>
</comment>
<dbReference type="Proteomes" id="UP000069654">
    <property type="component" value="Unassembled WGS sequence"/>
</dbReference>
<organism evidence="2 3">
    <name type="scientific">Mycolicibacterium thermoresistibile</name>
    <name type="common">Mycobacterium thermoresistibile</name>
    <dbReference type="NCBI Taxonomy" id="1797"/>
    <lineage>
        <taxon>Bacteria</taxon>
        <taxon>Bacillati</taxon>
        <taxon>Actinomycetota</taxon>
        <taxon>Actinomycetes</taxon>
        <taxon>Mycobacteriales</taxon>
        <taxon>Mycobacteriaceae</taxon>
        <taxon>Mycolicibacterium</taxon>
    </lineage>
</organism>
<feature type="compositionally biased region" description="Basic residues" evidence="1">
    <location>
        <begin position="87"/>
        <end position="116"/>
    </location>
</feature>
<feature type="region of interest" description="Disordered" evidence="1">
    <location>
        <begin position="1"/>
        <end position="125"/>
    </location>
</feature>
<feature type="compositionally biased region" description="Basic residues" evidence="1">
    <location>
        <begin position="44"/>
        <end position="58"/>
    </location>
</feature>